<accession>A0A239L4M5</accession>
<evidence type="ECO:0000313" key="2">
    <source>
        <dbReference type="Proteomes" id="UP000198304"/>
    </source>
</evidence>
<proteinExistence type="predicted"/>
<gene>
    <name evidence="1" type="ORF">SAMN05446037_106110</name>
</gene>
<dbReference type="AlphaFoldDB" id="A0A239L4M5"/>
<dbReference type="Proteomes" id="UP000198304">
    <property type="component" value="Unassembled WGS sequence"/>
</dbReference>
<sequence>MENIKHKSEDVAEKGFIPKETACSIGSKEYNTFIDTIVSVVEKYGAEILEEIDCAV</sequence>
<protein>
    <submittedName>
        <fullName evidence="1">Uncharacterized protein</fullName>
    </submittedName>
</protein>
<reference evidence="1 2" key="1">
    <citation type="submission" date="2017-06" db="EMBL/GenBank/DDBJ databases">
        <authorList>
            <person name="Kim H.J."/>
            <person name="Triplett B.A."/>
        </authorList>
    </citation>
    <scope>NUCLEOTIDE SEQUENCE [LARGE SCALE GENOMIC DNA]</scope>
    <source>
        <strain evidence="1 2">SCA</strain>
    </source>
</reference>
<dbReference type="RefSeq" id="WP_176431614.1">
    <property type="nucleotide sequence ID" value="NZ_FZOJ01000061.1"/>
</dbReference>
<evidence type="ECO:0000313" key="1">
    <source>
        <dbReference type="EMBL" id="SNT24649.1"/>
    </source>
</evidence>
<keyword evidence="2" id="KW-1185">Reference proteome</keyword>
<name>A0A239L4M5_9FIRM</name>
<dbReference type="EMBL" id="FZOJ01000061">
    <property type="protein sequence ID" value="SNT24649.1"/>
    <property type="molecule type" value="Genomic_DNA"/>
</dbReference>
<organism evidence="1 2">
    <name type="scientific">Anaerovirgula multivorans</name>
    <dbReference type="NCBI Taxonomy" id="312168"/>
    <lineage>
        <taxon>Bacteria</taxon>
        <taxon>Bacillati</taxon>
        <taxon>Bacillota</taxon>
        <taxon>Clostridia</taxon>
        <taxon>Peptostreptococcales</taxon>
        <taxon>Natronincolaceae</taxon>
        <taxon>Anaerovirgula</taxon>
    </lineage>
</organism>